<dbReference type="AlphaFoldDB" id="A0A812WWM0"/>
<evidence type="ECO:0000256" key="1">
    <source>
        <dbReference type="SAM" id="Phobius"/>
    </source>
</evidence>
<gene>
    <name evidence="2" type="ORF">SNEC2469_LOCUS20198</name>
</gene>
<proteinExistence type="predicted"/>
<protein>
    <submittedName>
        <fullName evidence="2">Uncharacterized protein</fullName>
    </submittedName>
</protein>
<dbReference type="InterPro" id="IPR036280">
    <property type="entry name" value="Multihaem_cyt_sf"/>
</dbReference>
<organism evidence="2 3">
    <name type="scientific">Symbiodinium necroappetens</name>
    <dbReference type="NCBI Taxonomy" id="1628268"/>
    <lineage>
        <taxon>Eukaryota</taxon>
        <taxon>Sar</taxon>
        <taxon>Alveolata</taxon>
        <taxon>Dinophyceae</taxon>
        <taxon>Suessiales</taxon>
        <taxon>Symbiodiniaceae</taxon>
        <taxon>Symbiodinium</taxon>
    </lineage>
</organism>
<dbReference type="OrthoDB" id="424629at2759"/>
<keyword evidence="1" id="KW-0812">Transmembrane</keyword>
<keyword evidence="3" id="KW-1185">Reference proteome</keyword>
<keyword evidence="1" id="KW-0472">Membrane</keyword>
<reference evidence="2" key="1">
    <citation type="submission" date="2021-02" db="EMBL/GenBank/DDBJ databases">
        <authorList>
            <person name="Dougan E. K."/>
            <person name="Rhodes N."/>
            <person name="Thang M."/>
            <person name="Chan C."/>
        </authorList>
    </citation>
    <scope>NUCLEOTIDE SEQUENCE</scope>
</reference>
<sequence length="184" mass="21017">MILVSFIVTALTVLETIPPLQWVASLGWKKACMLAFLLKLFWLRLCVGLAMTAIRSWCFGRLGGVGRPLELWLDALCMFRDFLVSLIIFLALSPLVFLSGLSEFLCPTFSIHHLIIYRQPGHTDREKLDYDPFVARMCFDCHEDEDSEDGLPTNSDDAQCVACHNCKQLHNRAHSRSTWLHMLM</sequence>
<accession>A0A812WWM0</accession>
<keyword evidence="1" id="KW-1133">Transmembrane helix</keyword>
<evidence type="ECO:0000313" key="3">
    <source>
        <dbReference type="Proteomes" id="UP000601435"/>
    </source>
</evidence>
<dbReference type="SUPFAM" id="SSF48695">
    <property type="entry name" value="Multiheme cytochromes"/>
    <property type="match status" value="1"/>
</dbReference>
<comment type="caution">
    <text evidence="2">The sequence shown here is derived from an EMBL/GenBank/DDBJ whole genome shotgun (WGS) entry which is preliminary data.</text>
</comment>
<evidence type="ECO:0000313" key="2">
    <source>
        <dbReference type="EMBL" id="CAE7701208.1"/>
    </source>
</evidence>
<dbReference type="Proteomes" id="UP000601435">
    <property type="component" value="Unassembled WGS sequence"/>
</dbReference>
<feature type="transmembrane region" description="Helical" evidence="1">
    <location>
        <begin position="40"/>
        <end position="59"/>
    </location>
</feature>
<dbReference type="EMBL" id="CAJNJA010035007">
    <property type="protein sequence ID" value="CAE7701208.1"/>
    <property type="molecule type" value="Genomic_DNA"/>
</dbReference>
<name>A0A812WWM0_9DINO</name>